<dbReference type="Proteomes" id="UP000584663">
    <property type="component" value="Unassembled WGS sequence"/>
</dbReference>
<name>A0AA40ZWA8_9SPHN</name>
<dbReference type="EMBL" id="JACHNX010000036">
    <property type="protein sequence ID" value="MBB4611607.1"/>
    <property type="molecule type" value="Genomic_DNA"/>
</dbReference>
<reference evidence="2" key="2">
    <citation type="submission" date="2021-01" db="EMBL/GenBank/DDBJ databases">
        <title>Genome Sequencing of Type Strains.</title>
        <authorList>
            <person name="Lemaire J.F."/>
            <person name="Inderbitzin P."/>
            <person name="Collins S.B."/>
            <person name="Wespe N."/>
            <person name="Knight-Connoni V."/>
        </authorList>
    </citation>
    <scope>NUCLEOTIDE SEQUENCE</scope>
    <source>
        <strain evidence="2">DSM 14562</strain>
    </source>
</reference>
<reference evidence="1 3" key="1">
    <citation type="submission" date="2020-08" db="EMBL/GenBank/DDBJ databases">
        <title>Genomic Encyclopedia of Type Strains, Phase IV (KMG-IV): sequencing the most valuable type-strain genomes for metagenomic binning, comparative biology and taxonomic classification.</title>
        <authorList>
            <person name="Goeker M."/>
        </authorList>
    </citation>
    <scope>NUCLEOTIDE SEQUENCE [LARGE SCALE GENOMIC DNA]</scope>
    <source>
        <strain evidence="1 3">DSM 14562</strain>
    </source>
</reference>
<keyword evidence="3" id="KW-1185">Reference proteome</keyword>
<comment type="caution">
    <text evidence="2">The sequence shown here is derived from an EMBL/GenBank/DDBJ whole genome shotgun (WGS) entry which is preliminary data.</text>
</comment>
<sequence length="201" mass="21949">MAASPRNVHGLAEAYSLFDNLPSAAEQELGVEMVAIGREVLAAQKADVAKETGALEGALSLQAILSRLKVRIGLLKGAREAYKFNGRVRRAIQGGPFYGRFVEFGRRAQTVLVTRRIRAANRRLAGNNRKGNNRRLLFTGDKTRLRRRGPNKGTPVGSAYKIRVKAMAARPFVAQPLLADVADAHLSEFWAKALERLGTGS</sequence>
<evidence type="ECO:0000313" key="4">
    <source>
        <dbReference type="Proteomes" id="UP000704529"/>
    </source>
</evidence>
<evidence type="ECO:0000313" key="2">
    <source>
        <dbReference type="EMBL" id="MBN3556892.1"/>
    </source>
</evidence>
<dbReference type="RefSeq" id="WP_184107019.1">
    <property type="nucleotide sequence ID" value="NZ_JACHNX010000036.1"/>
</dbReference>
<dbReference type="AlphaFoldDB" id="A0AA40ZWA8"/>
<proteinExistence type="predicted"/>
<accession>A0AA40ZWA8</accession>
<dbReference type="Proteomes" id="UP000704529">
    <property type="component" value="Unassembled WGS sequence"/>
</dbReference>
<evidence type="ECO:0000313" key="1">
    <source>
        <dbReference type="EMBL" id="MBB4611607.1"/>
    </source>
</evidence>
<gene>
    <name evidence="1" type="ORF">GGQ89_003857</name>
    <name evidence="2" type="ORF">JYA60_01400</name>
</gene>
<organism evidence="2 4">
    <name type="scientific">Sphingomonas yabuuchiae</name>
    <dbReference type="NCBI Taxonomy" id="172044"/>
    <lineage>
        <taxon>Bacteria</taxon>
        <taxon>Pseudomonadati</taxon>
        <taxon>Pseudomonadota</taxon>
        <taxon>Alphaproteobacteria</taxon>
        <taxon>Sphingomonadales</taxon>
        <taxon>Sphingomonadaceae</taxon>
        <taxon>Sphingomonas</taxon>
    </lineage>
</organism>
<evidence type="ECO:0008006" key="5">
    <source>
        <dbReference type="Google" id="ProtNLM"/>
    </source>
</evidence>
<evidence type="ECO:0000313" key="3">
    <source>
        <dbReference type="Proteomes" id="UP000584663"/>
    </source>
</evidence>
<protein>
    <recommendedName>
        <fullName evidence="5">Tail protein</fullName>
    </recommendedName>
</protein>
<dbReference type="EMBL" id="JAFHKU010000088">
    <property type="protein sequence ID" value="MBN3556892.1"/>
    <property type="molecule type" value="Genomic_DNA"/>
</dbReference>